<dbReference type="InParanoid" id="A7AX04"/>
<evidence type="ECO:0000313" key="1">
    <source>
        <dbReference type="EMBL" id="EDO05582.1"/>
    </source>
</evidence>
<evidence type="ECO:0000313" key="2">
    <source>
        <dbReference type="Proteomes" id="UP000002173"/>
    </source>
</evidence>
<name>A7AX04_BABBO</name>
<comment type="caution">
    <text evidence="1">The sequence shown here is derived from an EMBL/GenBank/DDBJ whole genome shotgun (WGS) entry which is preliminary data.</text>
</comment>
<protein>
    <submittedName>
        <fullName evidence="1">Uncharacterized protein</fullName>
    </submittedName>
</protein>
<dbReference type="EMBL" id="AAXT01000005">
    <property type="protein sequence ID" value="EDO05582.1"/>
    <property type="molecule type" value="Genomic_DNA"/>
</dbReference>
<reference evidence="1 2" key="1">
    <citation type="journal article" date="2007" name="PLoS Pathog.">
        <title>Genome sequence of Babesia bovis and comparative analysis of apicomplexan hemoprotozoa.</title>
        <authorList>
            <person name="Brayton K.A."/>
            <person name="Lau A.O.T."/>
            <person name="Herndon D.R."/>
            <person name="Hannick L."/>
            <person name="Kappmeyer L.S."/>
            <person name="Berens S.J."/>
            <person name="Bidwell S.L."/>
            <person name="Brown W.C."/>
            <person name="Crabtree J."/>
            <person name="Fadrosh D."/>
            <person name="Feldblum T."/>
            <person name="Forberger H.A."/>
            <person name="Haas B.J."/>
            <person name="Howell J.M."/>
            <person name="Khouri H."/>
            <person name="Koo H."/>
            <person name="Mann D.J."/>
            <person name="Norimine J."/>
            <person name="Paulsen I.T."/>
            <person name="Radune D."/>
            <person name="Ren Q."/>
            <person name="Smith R.K. Jr."/>
            <person name="Suarez C.E."/>
            <person name="White O."/>
            <person name="Wortman J.R."/>
            <person name="Knowles D.P. Jr."/>
            <person name="McElwain T.F."/>
            <person name="Nene V.M."/>
        </authorList>
    </citation>
    <scope>NUCLEOTIDE SEQUENCE [LARGE SCALE GENOMIC DNA]</scope>
    <source>
        <strain evidence="1">T2Bo</strain>
    </source>
</reference>
<accession>A7AX04</accession>
<dbReference type="AlphaFoldDB" id="A7AX04"/>
<dbReference type="Proteomes" id="UP000002173">
    <property type="component" value="Chromosome 1"/>
</dbReference>
<gene>
    <name evidence="1" type="ORF">BBOV_I005010</name>
</gene>
<sequence length="115" mass="13109">MKEKVNHIFECLDIPPLGSHSSVGEVRSAIELLLELFYRWSHETSKGNTQDVEFMIDLGEVPSGIISEKRTVVTATRILRALHSKELSRLQDEIIWLTERFQQLTANPCTNIKSS</sequence>
<keyword evidence="2" id="KW-1185">Reference proteome</keyword>
<dbReference type="VEuPathDB" id="PiroplasmaDB:BBOV_I005010"/>
<dbReference type="Pfam" id="PF10036">
    <property type="entry name" value="RLL"/>
    <property type="match status" value="1"/>
</dbReference>
<organism evidence="1 2">
    <name type="scientific">Babesia bovis</name>
    <dbReference type="NCBI Taxonomy" id="5865"/>
    <lineage>
        <taxon>Eukaryota</taxon>
        <taxon>Sar</taxon>
        <taxon>Alveolata</taxon>
        <taxon>Apicomplexa</taxon>
        <taxon>Aconoidasida</taxon>
        <taxon>Piroplasmida</taxon>
        <taxon>Babesiidae</taxon>
        <taxon>Babesia</taxon>
    </lineage>
</organism>
<dbReference type="GeneID" id="5477366"/>
<dbReference type="KEGG" id="bbo:BBOV_I005010"/>
<dbReference type="InterPro" id="IPR019265">
    <property type="entry name" value="RTRAF"/>
</dbReference>
<proteinExistence type="predicted"/>